<feature type="compositionally biased region" description="Basic and acidic residues" evidence="1">
    <location>
        <begin position="369"/>
        <end position="378"/>
    </location>
</feature>
<feature type="region of interest" description="Disordered" evidence="1">
    <location>
        <begin position="1"/>
        <end position="338"/>
    </location>
</feature>
<feature type="compositionally biased region" description="Polar residues" evidence="1">
    <location>
        <begin position="316"/>
        <end position="333"/>
    </location>
</feature>
<feature type="compositionally biased region" description="Polar residues" evidence="1">
    <location>
        <begin position="596"/>
        <end position="609"/>
    </location>
</feature>
<keyword evidence="3" id="KW-1185">Reference proteome</keyword>
<feature type="compositionally biased region" description="Polar residues" evidence="1">
    <location>
        <begin position="357"/>
        <end position="366"/>
    </location>
</feature>
<reference evidence="2" key="1">
    <citation type="submission" date="2021-01" db="UniProtKB">
        <authorList>
            <consortium name="EnsemblMetazoa"/>
        </authorList>
    </citation>
    <scope>IDENTIFICATION</scope>
</reference>
<feature type="compositionally biased region" description="Basic and acidic residues" evidence="1">
    <location>
        <begin position="134"/>
        <end position="153"/>
    </location>
</feature>
<feature type="region of interest" description="Disordered" evidence="1">
    <location>
        <begin position="585"/>
        <end position="622"/>
    </location>
</feature>
<evidence type="ECO:0000313" key="2">
    <source>
        <dbReference type="EnsemblMetazoa" id="CLYHEMP012191.1"/>
    </source>
</evidence>
<dbReference type="EnsemblMetazoa" id="CLYHEMT012191.1">
    <property type="protein sequence ID" value="CLYHEMP012191.1"/>
    <property type="gene ID" value="CLYHEMG012191"/>
</dbReference>
<protein>
    <submittedName>
        <fullName evidence="2">Uncharacterized protein</fullName>
    </submittedName>
</protein>
<feature type="compositionally biased region" description="Basic and acidic residues" evidence="1">
    <location>
        <begin position="44"/>
        <end position="57"/>
    </location>
</feature>
<feature type="compositionally biased region" description="Low complexity" evidence="1">
    <location>
        <begin position="178"/>
        <end position="192"/>
    </location>
</feature>
<feature type="compositionally biased region" description="Low complexity" evidence="1">
    <location>
        <begin position="610"/>
        <end position="622"/>
    </location>
</feature>
<name>A0A7M5VD54_9CNID</name>
<dbReference type="AlphaFoldDB" id="A0A7M5VD54"/>
<feature type="compositionally biased region" description="Polar residues" evidence="1">
    <location>
        <begin position="69"/>
        <end position="82"/>
    </location>
</feature>
<feature type="compositionally biased region" description="Basic and acidic residues" evidence="1">
    <location>
        <begin position="83"/>
        <end position="97"/>
    </location>
</feature>
<dbReference type="RefSeq" id="XP_066928828.1">
    <property type="nucleotide sequence ID" value="XM_067072727.1"/>
</dbReference>
<evidence type="ECO:0000256" key="1">
    <source>
        <dbReference type="SAM" id="MobiDB-lite"/>
    </source>
</evidence>
<proteinExistence type="predicted"/>
<feature type="compositionally biased region" description="Polar residues" evidence="1">
    <location>
        <begin position="237"/>
        <end position="250"/>
    </location>
</feature>
<feature type="compositionally biased region" description="Basic and acidic residues" evidence="1">
    <location>
        <begin position="306"/>
        <end position="315"/>
    </location>
</feature>
<feature type="compositionally biased region" description="Polar residues" evidence="1">
    <location>
        <begin position="115"/>
        <end position="133"/>
    </location>
</feature>
<evidence type="ECO:0000313" key="3">
    <source>
        <dbReference type="Proteomes" id="UP000594262"/>
    </source>
</evidence>
<feature type="compositionally biased region" description="Polar residues" evidence="1">
    <location>
        <begin position="257"/>
        <end position="267"/>
    </location>
</feature>
<dbReference type="Proteomes" id="UP000594262">
    <property type="component" value="Unplaced"/>
</dbReference>
<feature type="compositionally biased region" description="Basic and acidic residues" evidence="1">
    <location>
        <begin position="193"/>
        <end position="213"/>
    </location>
</feature>
<dbReference type="GeneID" id="136816400"/>
<organism evidence="2 3">
    <name type="scientific">Clytia hemisphaerica</name>
    <dbReference type="NCBI Taxonomy" id="252671"/>
    <lineage>
        <taxon>Eukaryota</taxon>
        <taxon>Metazoa</taxon>
        <taxon>Cnidaria</taxon>
        <taxon>Hydrozoa</taxon>
        <taxon>Hydroidolina</taxon>
        <taxon>Leptothecata</taxon>
        <taxon>Obeliida</taxon>
        <taxon>Clytiidae</taxon>
        <taxon>Clytia</taxon>
    </lineage>
</organism>
<feature type="compositionally biased region" description="Basic and acidic residues" evidence="1">
    <location>
        <begin position="17"/>
        <end position="29"/>
    </location>
</feature>
<feature type="compositionally biased region" description="Polar residues" evidence="1">
    <location>
        <begin position="290"/>
        <end position="305"/>
    </location>
</feature>
<feature type="compositionally biased region" description="Basic residues" evidence="1">
    <location>
        <begin position="1"/>
        <end position="16"/>
    </location>
</feature>
<feature type="compositionally biased region" description="Basic and acidic residues" evidence="1">
    <location>
        <begin position="221"/>
        <end position="235"/>
    </location>
</feature>
<accession>A0A7M5VD54</accession>
<feature type="compositionally biased region" description="Polar residues" evidence="1">
    <location>
        <begin position="379"/>
        <end position="391"/>
    </location>
</feature>
<dbReference type="OrthoDB" id="10071925at2759"/>
<sequence length="622" mass="69848">MEKNKERKKGKKKEKTKKIATEKKTKPMESDQQAGEGSPPQVPDKVEDMEPKAEMESGTKQGDGEEMSVETSTPINENPQTGETKENKKEKDSESPPKDTAQNETDVNRNVPEGQGQTVQDSVNPLQGTTVATKNHDEGLEQLESEKITKNDEDVSNVVGQLVENVSQSETDIRVNDEQPQNNETETNAQTNEEARDENLEETIDKNDAKVSEEDPQINESELKVAGGKETKDSETIEPSNHIVNGQNANLDERNTDSSTVEVNKNVDNIEDNEADNVGNESRSNEVDHQTNQVEITQNNASNGDSTKDVVDSNENKTVQSDNKVSNDYNGNGDQHDTDEISAMVKPLKVDSIDDNGANQTSQDTGEANEVKNNENKSQETVNMMSESTSQDVDKEDLMDDILNTDDGLVDPDIDNIEKLDTTKLSEAKDSDLIRIKDDSPNLFDSKEHDRISKSSIADDIDQFLDDEENNDDEAADALTDQLLTQQLPSETKQSPNVEALAYESEYLTRKVQEGRNNEKHLKREIDDKDRKLEDAERKIKDLQIRLIRFARDDEAKDKHVATLEKEMKEINRRLEEVLDEHQERIVAQQQHQQQNGGKITPKQNGGIATQQNNKQRNTQRM</sequence>
<feature type="region of interest" description="Disordered" evidence="1">
    <location>
        <begin position="352"/>
        <end position="396"/>
    </location>
</feature>